<reference evidence="1 2" key="1">
    <citation type="submission" date="2017-05" db="EMBL/GenBank/DDBJ databases">
        <authorList>
            <person name="Song R."/>
            <person name="Chenine A.L."/>
            <person name="Ruprecht R.M."/>
        </authorList>
    </citation>
    <scope>NUCLEOTIDE SEQUENCE [LARGE SCALE GENOMIC DNA]</scope>
</reference>
<name>A0A1Y0SZ45_9CAUD</name>
<sequence length="144" mass="16535">MLSEGNIMKKHKSSVVSVEIRKVDPREFEARELVEWLKSLPVGTERDAAVYQETLSVSNLRGGVRTLKGLANFLYDLKIKDSQYDFLRVYHDAEQTSVTYMEHFNEGAPGKFFTAVCTQYFDHIVDAFICLKNRYESTQPAKTT</sequence>
<proteinExistence type="predicted"/>
<keyword evidence="2" id="KW-1185">Reference proteome</keyword>
<accession>A0A1Y0SZ45</accession>
<dbReference type="EMBL" id="MF042360">
    <property type="protein sequence ID" value="ARV77043.1"/>
    <property type="molecule type" value="Genomic_DNA"/>
</dbReference>
<dbReference type="Proteomes" id="UP000225448">
    <property type="component" value="Segment"/>
</dbReference>
<protein>
    <submittedName>
        <fullName evidence="1">Uncharacterized protein</fullName>
    </submittedName>
</protein>
<organism evidence="1 2">
    <name type="scientific">Pseudomonas phage Phabio</name>
    <dbReference type="NCBI Taxonomy" id="2006668"/>
    <lineage>
        <taxon>Viruses</taxon>
        <taxon>Duplodnaviria</taxon>
        <taxon>Heunggongvirae</taxon>
        <taxon>Uroviricota</taxon>
        <taxon>Caudoviricetes</taxon>
        <taxon>Chimalliviridae</taxon>
        <taxon>Phabiovirus</taxon>
        <taxon>Phabiovirus phabio</taxon>
    </lineage>
</organism>
<evidence type="ECO:0000313" key="1">
    <source>
        <dbReference type="EMBL" id="ARV77043.1"/>
    </source>
</evidence>
<evidence type="ECO:0000313" key="2">
    <source>
        <dbReference type="Proteomes" id="UP000225448"/>
    </source>
</evidence>
<gene>
    <name evidence="1" type="ORF">PHABIO_412</name>
</gene>